<dbReference type="FunFam" id="3.30.160.60:FF:003288">
    <property type="entry name" value="Uncharacterized protein"/>
    <property type="match status" value="1"/>
</dbReference>
<feature type="region of interest" description="Disordered" evidence="12">
    <location>
        <begin position="181"/>
        <end position="204"/>
    </location>
</feature>
<dbReference type="FunFam" id="3.30.160.60:FF:001119">
    <property type="entry name" value="zinc finger protein 408"/>
    <property type="match status" value="1"/>
</dbReference>
<dbReference type="Pfam" id="PF01352">
    <property type="entry name" value="KRAB"/>
    <property type="match status" value="1"/>
</dbReference>
<reference evidence="15" key="1">
    <citation type="journal article" date="2022" name="bioRxiv">
        <title>Sequencing and chromosome-scale assembly of the giantPleurodeles waltlgenome.</title>
        <authorList>
            <person name="Brown T."/>
            <person name="Elewa A."/>
            <person name="Iarovenko S."/>
            <person name="Subramanian E."/>
            <person name="Araus A.J."/>
            <person name="Petzold A."/>
            <person name="Susuki M."/>
            <person name="Suzuki K.-i.T."/>
            <person name="Hayashi T."/>
            <person name="Toyoda A."/>
            <person name="Oliveira C."/>
            <person name="Osipova E."/>
            <person name="Leigh N.D."/>
            <person name="Simon A."/>
            <person name="Yun M.H."/>
        </authorList>
    </citation>
    <scope>NUCLEOTIDE SEQUENCE</scope>
    <source>
        <strain evidence="15">20211129_DDA</strain>
        <tissue evidence="15">Liver</tissue>
    </source>
</reference>
<keyword evidence="3" id="KW-0479">Metal-binding</keyword>
<evidence type="ECO:0000256" key="5">
    <source>
        <dbReference type="ARBA" id="ARBA00022771"/>
    </source>
</evidence>
<dbReference type="PROSITE" id="PS00028">
    <property type="entry name" value="ZINC_FINGER_C2H2_1"/>
    <property type="match status" value="5"/>
</dbReference>
<feature type="compositionally biased region" description="Polar residues" evidence="12">
    <location>
        <begin position="183"/>
        <end position="198"/>
    </location>
</feature>
<evidence type="ECO:0000256" key="3">
    <source>
        <dbReference type="ARBA" id="ARBA00022723"/>
    </source>
</evidence>
<dbReference type="InterPro" id="IPR050758">
    <property type="entry name" value="Znf_C2H2-type"/>
</dbReference>
<evidence type="ECO:0000256" key="4">
    <source>
        <dbReference type="ARBA" id="ARBA00022737"/>
    </source>
</evidence>
<evidence type="ECO:0000256" key="9">
    <source>
        <dbReference type="ARBA" id="ARBA00023163"/>
    </source>
</evidence>
<dbReference type="InterPro" id="IPR036236">
    <property type="entry name" value="Znf_C2H2_sf"/>
</dbReference>
<protein>
    <submittedName>
        <fullName evidence="15">Uncharacterized protein</fullName>
    </submittedName>
</protein>
<dbReference type="GO" id="GO:1990837">
    <property type="term" value="F:sequence-specific double-stranded DNA binding"/>
    <property type="evidence" value="ECO:0007669"/>
    <property type="project" value="UniProtKB-ARBA"/>
</dbReference>
<feature type="domain" description="C2H2-type" evidence="13">
    <location>
        <begin position="394"/>
        <end position="421"/>
    </location>
</feature>
<evidence type="ECO:0000256" key="10">
    <source>
        <dbReference type="ARBA" id="ARBA00023242"/>
    </source>
</evidence>
<evidence type="ECO:0000256" key="12">
    <source>
        <dbReference type="SAM" id="MobiDB-lite"/>
    </source>
</evidence>
<dbReference type="SUPFAM" id="SSF57667">
    <property type="entry name" value="beta-beta-alpha zinc fingers"/>
    <property type="match status" value="3"/>
</dbReference>
<keyword evidence="4" id="KW-0677">Repeat</keyword>
<dbReference type="SMART" id="SM00349">
    <property type="entry name" value="KRAB"/>
    <property type="match status" value="1"/>
</dbReference>
<keyword evidence="9" id="KW-0804">Transcription</keyword>
<dbReference type="SUPFAM" id="SSF109640">
    <property type="entry name" value="KRAB domain (Kruppel-associated box)"/>
    <property type="match status" value="1"/>
</dbReference>
<evidence type="ECO:0000256" key="2">
    <source>
        <dbReference type="ARBA" id="ARBA00006991"/>
    </source>
</evidence>
<keyword evidence="5 11" id="KW-0863">Zinc-finger</keyword>
<dbReference type="PROSITE" id="PS50805">
    <property type="entry name" value="KRAB"/>
    <property type="match status" value="1"/>
</dbReference>
<dbReference type="Proteomes" id="UP001066276">
    <property type="component" value="Chromosome 7"/>
</dbReference>
<accession>A0AAV7P4G1</accession>
<dbReference type="CDD" id="cd07765">
    <property type="entry name" value="KRAB_A-box"/>
    <property type="match status" value="1"/>
</dbReference>
<dbReference type="InterPro" id="IPR001909">
    <property type="entry name" value="KRAB"/>
</dbReference>
<evidence type="ECO:0000256" key="6">
    <source>
        <dbReference type="ARBA" id="ARBA00022833"/>
    </source>
</evidence>
<evidence type="ECO:0000259" key="14">
    <source>
        <dbReference type="PROSITE" id="PS50805"/>
    </source>
</evidence>
<keyword evidence="7" id="KW-0805">Transcription regulation</keyword>
<dbReference type="InterPro" id="IPR036051">
    <property type="entry name" value="KRAB_dom_sf"/>
</dbReference>
<feature type="domain" description="C2H2-type" evidence="13">
    <location>
        <begin position="366"/>
        <end position="393"/>
    </location>
</feature>
<feature type="region of interest" description="Disordered" evidence="12">
    <location>
        <begin position="241"/>
        <end position="264"/>
    </location>
</feature>
<evidence type="ECO:0000256" key="11">
    <source>
        <dbReference type="PROSITE-ProRule" id="PRU00042"/>
    </source>
</evidence>
<evidence type="ECO:0000256" key="8">
    <source>
        <dbReference type="ARBA" id="ARBA00023125"/>
    </source>
</evidence>
<dbReference type="PROSITE" id="PS50157">
    <property type="entry name" value="ZINC_FINGER_C2H2_2"/>
    <property type="match status" value="5"/>
</dbReference>
<proteinExistence type="inferred from homology"/>
<dbReference type="GO" id="GO:0005634">
    <property type="term" value="C:nucleus"/>
    <property type="evidence" value="ECO:0007669"/>
    <property type="project" value="UniProtKB-SubCell"/>
</dbReference>
<name>A0AAV7P4G1_PLEWA</name>
<feature type="domain" description="C2H2-type" evidence="13">
    <location>
        <begin position="338"/>
        <end position="365"/>
    </location>
</feature>
<feature type="domain" description="C2H2-type" evidence="13">
    <location>
        <begin position="310"/>
        <end position="337"/>
    </location>
</feature>
<dbReference type="Gene3D" id="6.10.140.140">
    <property type="match status" value="1"/>
</dbReference>
<dbReference type="Gene3D" id="3.30.160.60">
    <property type="entry name" value="Classic Zinc Finger"/>
    <property type="match status" value="5"/>
</dbReference>
<dbReference type="GO" id="GO:0006355">
    <property type="term" value="P:regulation of DNA-templated transcription"/>
    <property type="evidence" value="ECO:0007669"/>
    <property type="project" value="InterPro"/>
</dbReference>
<dbReference type="FunFam" id="3.30.160.60:FF:000303">
    <property type="entry name" value="Zinc finger protein 41"/>
    <property type="match status" value="1"/>
</dbReference>
<evidence type="ECO:0000256" key="7">
    <source>
        <dbReference type="ARBA" id="ARBA00023015"/>
    </source>
</evidence>
<dbReference type="InterPro" id="IPR013087">
    <property type="entry name" value="Znf_C2H2_type"/>
</dbReference>
<sequence>MSRQESDETQVAFHDLSACFSQAEWRLLQEWQKELYRNVMKEIHQALISLGPLIATTVYTLKAKEADDMCFTLNQDMEKRHRTSVSPSRKCIRDNTNLDELFTINQEEQLYLDNFHDRSGCLSACEEEFQYPNTDVTVKKVEEPMLIFNDHFDAEVEKSSSGPTENHDVVSFCIKEEEETDRLGNNNTNRLKDTSGSVDNADLSRADKRGHYSDHIKTTKPLKTSVKVDIALDSETTATSRSLPWSETNSELQRENGQCKSNFSSPTRTCLNHGIPKTGMPGEFDETESAARNTLVFAHQQNKKANWTWYKCTECEKGFEQSIELTRHMKTHTGKTLYQCIHCNKTFNKRSAFHHHQRTHTGERPYHCSQCEKSFSMKSTLNMHLRTHSGERPYQCKYCEQSFIRNDHLVLHERTHTGERPYKCTECEKSFSQKVNLTRHERTHHGERRLQGLLLSHLS</sequence>
<dbReference type="PANTHER" id="PTHR23234:SF10">
    <property type="entry name" value="RIKEN CDNA 6720489N17 GENE-RELATED"/>
    <property type="match status" value="1"/>
</dbReference>
<dbReference type="GO" id="GO:0008270">
    <property type="term" value="F:zinc ion binding"/>
    <property type="evidence" value="ECO:0007669"/>
    <property type="project" value="UniProtKB-KW"/>
</dbReference>
<comment type="subcellular location">
    <subcellularLocation>
        <location evidence="1">Nucleus</location>
    </subcellularLocation>
</comment>
<dbReference type="AlphaFoldDB" id="A0AAV7P4G1"/>
<feature type="domain" description="C2H2-type" evidence="13">
    <location>
        <begin position="422"/>
        <end position="449"/>
    </location>
</feature>
<comment type="similarity">
    <text evidence="2">Belongs to the krueppel C2H2-type zinc-finger protein family.</text>
</comment>
<evidence type="ECO:0000256" key="1">
    <source>
        <dbReference type="ARBA" id="ARBA00004123"/>
    </source>
</evidence>
<organism evidence="15 16">
    <name type="scientific">Pleurodeles waltl</name>
    <name type="common">Iberian ribbed newt</name>
    <dbReference type="NCBI Taxonomy" id="8319"/>
    <lineage>
        <taxon>Eukaryota</taxon>
        <taxon>Metazoa</taxon>
        <taxon>Chordata</taxon>
        <taxon>Craniata</taxon>
        <taxon>Vertebrata</taxon>
        <taxon>Euteleostomi</taxon>
        <taxon>Amphibia</taxon>
        <taxon>Batrachia</taxon>
        <taxon>Caudata</taxon>
        <taxon>Salamandroidea</taxon>
        <taxon>Salamandridae</taxon>
        <taxon>Pleurodelinae</taxon>
        <taxon>Pleurodeles</taxon>
    </lineage>
</organism>
<dbReference type="FunFam" id="3.30.160.60:FF:000382">
    <property type="entry name" value="zinc finger protein 35 isoform X4"/>
    <property type="match status" value="1"/>
</dbReference>
<keyword evidence="16" id="KW-1185">Reference proteome</keyword>
<evidence type="ECO:0000259" key="13">
    <source>
        <dbReference type="PROSITE" id="PS50157"/>
    </source>
</evidence>
<keyword evidence="8" id="KW-0238">DNA-binding</keyword>
<dbReference type="EMBL" id="JANPWB010000011">
    <property type="protein sequence ID" value="KAJ1121729.1"/>
    <property type="molecule type" value="Genomic_DNA"/>
</dbReference>
<gene>
    <name evidence="15" type="ORF">NDU88_000248</name>
</gene>
<evidence type="ECO:0000313" key="16">
    <source>
        <dbReference type="Proteomes" id="UP001066276"/>
    </source>
</evidence>
<dbReference type="SMART" id="SM00355">
    <property type="entry name" value="ZnF_C2H2"/>
    <property type="match status" value="5"/>
</dbReference>
<evidence type="ECO:0000313" key="15">
    <source>
        <dbReference type="EMBL" id="KAJ1121729.1"/>
    </source>
</evidence>
<feature type="domain" description="KRAB" evidence="14">
    <location>
        <begin position="11"/>
        <end position="83"/>
    </location>
</feature>
<dbReference type="Pfam" id="PF00096">
    <property type="entry name" value="zf-C2H2"/>
    <property type="match status" value="4"/>
</dbReference>
<comment type="caution">
    <text evidence="15">The sequence shown here is derived from an EMBL/GenBank/DDBJ whole genome shotgun (WGS) entry which is preliminary data.</text>
</comment>
<keyword evidence="6" id="KW-0862">Zinc</keyword>
<dbReference type="PANTHER" id="PTHR23234">
    <property type="entry name" value="ZNF44 PROTEIN"/>
    <property type="match status" value="1"/>
</dbReference>
<keyword evidence="10" id="KW-0539">Nucleus</keyword>